<gene>
    <name evidence="1" type="ORF">LCPAC103_01740</name>
</gene>
<sequence>MGSAPSSDIAHFNPQWLLPHSWFEIVHGGQEEFNPYGARTMRELECGQMTYSFRWNQQRGLIEFQQDCIVNGASVRRKMGLVEAPNMKQPGFLVFYNITDSQCILTWRVLDFHPNWLVVENQNNDIQVYWSSPTIDVCSYRALMERLRTLGLPTNRFVVNNGVITQTPPAGTVVPGTVSGGLAVGPVPASYVPPAVSYAAPSVPAAIVTAPVAAAATVVAVPIAATGGAVYGAAHAAPYGVVYPQQVAAPVY</sequence>
<reference evidence="1" key="1">
    <citation type="journal article" date="2019" name="MBio">
        <title>Virus Genomes from Deep Sea Sediments Expand the Ocean Megavirome and Support Independent Origins of Viral Gigantism.</title>
        <authorList>
            <person name="Backstrom D."/>
            <person name="Yutin N."/>
            <person name="Jorgensen S.L."/>
            <person name="Dharamshi J."/>
            <person name="Homa F."/>
            <person name="Zaremba-Niedwiedzka K."/>
            <person name="Spang A."/>
            <person name="Wolf Y.I."/>
            <person name="Koonin E.V."/>
            <person name="Ettema T.J."/>
        </authorList>
    </citation>
    <scope>NUCLEOTIDE SEQUENCE</scope>
</reference>
<organism evidence="1">
    <name type="scientific">Pithovirus LCPAC103</name>
    <dbReference type="NCBI Taxonomy" id="2506588"/>
    <lineage>
        <taxon>Viruses</taxon>
        <taxon>Pithoviruses</taxon>
    </lineage>
</organism>
<dbReference type="EMBL" id="MK500491">
    <property type="protein sequence ID" value="QBK90493.1"/>
    <property type="molecule type" value="Genomic_DNA"/>
</dbReference>
<evidence type="ECO:0000313" key="1">
    <source>
        <dbReference type="EMBL" id="QBK90493.1"/>
    </source>
</evidence>
<accession>A0A481Z3M6</accession>
<proteinExistence type="predicted"/>
<protein>
    <submittedName>
        <fullName evidence="1">Uncharacterized protein</fullName>
    </submittedName>
</protein>
<name>A0A481Z3M6_9VIRU</name>